<dbReference type="Proteomes" id="UP001206014">
    <property type="component" value="Unassembled WGS sequence"/>
</dbReference>
<dbReference type="EMBL" id="JANDXR010000010">
    <property type="protein sequence ID" value="MCP9501768.1"/>
    <property type="molecule type" value="Genomic_DNA"/>
</dbReference>
<dbReference type="EMBL" id="QROP01000056">
    <property type="protein sequence ID" value="RHL33694.1"/>
    <property type="molecule type" value="Genomic_DNA"/>
</dbReference>
<gene>
    <name evidence="3" type="ORF">DW026_13915</name>
    <name evidence="2" type="ORF">NND11_09420</name>
</gene>
<dbReference type="RefSeq" id="WP_118417034.1">
    <property type="nucleotide sequence ID" value="NZ_JAJTTD010000010.1"/>
</dbReference>
<dbReference type="Proteomes" id="UP000283672">
    <property type="component" value="Unassembled WGS sequence"/>
</dbReference>
<proteinExistence type="predicted"/>
<evidence type="ECO:0000259" key="1">
    <source>
        <dbReference type="Pfam" id="PF05598"/>
    </source>
</evidence>
<accession>A0AA92VAF1</accession>
<evidence type="ECO:0000313" key="4">
    <source>
        <dbReference type="Proteomes" id="UP000283672"/>
    </source>
</evidence>
<feature type="domain" description="Transposase InsH N-terminal" evidence="1">
    <location>
        <begin position="37"/>
        <end position="126"/>
    </location>
</feature>
<name>A0AA92VAF1_9BACT</name>
<comment type="caution">
    <text evidence="3">The sequence shown here is derived from an EMBL/GenBank/DDBJ whole genome shotgun (WGS) entry which is preliminary data.</text>
</comment>
<dbReference type="Pfam" id="PF05598">
    <property type="entry name" value="DUF772"/>
    <property type="match status" value="1"/>
</dbReference>
<reference evidence="3 4" key="1">
    <citation type="submission" date="2018-08" db="EMBL/GenBank/DDBJ databases">
        <title>A genome reference for cultivated species of the human gut microbiota.</title>
        <authorList>
            <person name="Zou Y."/>
            <person name="Xue W."/>
            <person name="Luo G."/>
        </authorList>
    </citation>
    <scope>NUCLEOTIDE SEQUENCE [LARGE SCALE GENOMIC DNA]</scope>
    <source>
        <strain evidence="3 4">AF38-11</strain>
    </source>
</reference>
<evidence type="ECO:0000313" key="3">
    <source>
        <dbReference type="EMBL" id="RHL33694.1"/>
    </source>
</evidence>
<organism evidence="3 4">
    <name type="scientific">Segatella copri</name>
    <dbReference type="NCBI Taxonomy" id="165179"/>
    <lineage>
        <taxon>Bacteria</taxon>
        <taxon>Pseudomonadati</taxon>
        <taxon>Bacteroidota</taxon>
        <taxon>Bacteroidia</taxon>
        <taxon>Bacteroidales</taxon>
        <taxon>Prevotellaceae</taxon>
        <taxon>Segatella</taxon>
    </lineage>
</organism>
<protein>
    <submittedName>
        <fullName evidence="3">Transposase</fullName>
    </submittedName>
</protein>
<evidence type="ECO:0000313" key="2">
    <source>
        <dbReference type="EMBL" id="MCP9501768.1"/>
    </source>
</evidence>
<reference evidence="2" key="2">
    <citation type="submission" date="2022-07" db="EMBL/GenBank/DDBJ databases">
        <title>Prevotella copri.</title>
        <authorList>
            <person name="Yang C."/>
        </authorList>
    </citation>
    <scope>NUCLEOTIDE SEQUENCE</scope>
    <source>
        <strain evidence="2">HF88</strain>
    </source>
</reference>
<dbReference type="AlphaFoldDB" id="A0AA92VAF1"/>
<sequence>MFKKSPKTKQFDMFSSPSGLLCEREGRLYDDPSAWHNTFYRDVTSNIGEEIFKPLYTTEKDDNRVGRPNVPIRILVAIIILKEGIGCSDEQLYEHCRFNLLYRRALGMVNLDEQCPTIDSYYGFRRKLCKHEEKFKENLFDKCFITSFSSSEYRQYSFILAMSFSSMTMRESSNTCFMSIS</sequence>
<dbReference type="InterPro" id="IPR008490">
    <property type="entry name" value="Transposase_InsH_N"/>
</dbReference>